<name>A0A9R0TCD0_TRITD</name>
<gene>
    <name evidence="2" type="ORF">TRITD_4Bv1G200850</name>
</gene>
<dbReference type="EMBL" id="LT934118">
    <property type="protein sequence ID" value="VAI11248.1"/>
    <property type="molecule type" value="Genomic_DNA"/>
</dbReference>
<protein>
    <submittedName>
        <fullName evidence="2">Uncharacterized protein</fullName>
    </submittedName>
</protein>
<accession>A0A9R0TCD0</accession>
<evidence type="ECO:0000256" key="1">
    <source>
        <dbReference type="SAM" id="MobiDB-lite"/>
    </source>
</evidence>
<dbReference type="Proteomes" id="UP000324705">
    <property type="component" value="Chromosome 4B"/>
</dbReference>
<feature type="compositionally biased region" description="Basic and acidic residues" evidence="1">
    <location>
        <begin position="141"/>
        <end position="152"/>
    </location>
</feature>
<dbReference type="Gramene" id="TRITD4Bv1G200850.1">
    <property type="protein sequence ID" value="TRITD4Bv1G200850.1"/>
    <property type="gene ID" value="TRITD4Bv1G200850"/>
</dbReference>
<reference evidence="2 3" key="1">
    <citation type="submission" date="2017-09" db="EMBL/GenBank/DDBJ databases">
        <authorList>
            <consortium name="International Durum Wheat Genome Sequencing Consortium (IDWGSC)"/>
            <person name="Milanesi L."/>
        </authorList>
    </citation>
    <scope>NUCLEOTIDE SEQUENCE [LARGE SCALE GENOMIC DNA]</scope>
    <source>
        <strain evidence="3">cv. Svevo</strain>
    </source>
</reference>
<dbReference type="OMA" id="EVAYVHR"/>
<dbReference type="AlphaFoldDB" id="A0A9R0TCD0"/>
<proteinExistence type="predicted"/>
<organism evidence="2 3">
    <name type="scientific">Triticum turgidum subsp. durum</name>
    <name type="common">Durum wheat</name>
    <name type="synonym">Triticum durum</name>
    <dbReference type="NCBI Taxonomy" id="4567"/>
    <lineage>
        <taxon>Eukaryota</taxon>
        <taxon>Viridiplantae</taxon>
        <taxon>Streptophyta</taxon>
        <taxon>Embryophyta</taxon>
        <taxon>Tracheophyta</taxon>
        <taxon>Spermatophyta</taxon>
        <taxon>Magnoliopsida</taxon>
        <taxon>Liliopsida</taxon>
        <taxon>Poales</taxon>
        <taxon>Poaceae</taxon>
        <taxon>BOP clade</taxon>
        <taxon>Pooideae</taxon>
        <taxon>Triticodae</taxon>
        <taxon>Triticeae</taxon>
        <taxon>Triticinae</taxon>
        <taxon>Triticum</taxon>
    </lineage>
</organism>
<keyword evidence="3" id="KW-1185">Reference proteome</keyword>
<evidence type="ECO:0000313" key="2">
    <source>
        <dbReference type="EMBL" id="VAI11248.1"/>
    </source>
</evidence>
<evidence type="ECO:0000313" key="3">
    <source>
        <dbReference type="Proteomes" id="UP000324705"/>
    </source>
</evidence>
<feature type="region of interest" description="Disordered" evidence="1">
    <location>
        <begin position="141"/>
        <end position="169"/>
    </location>
</feature>
<sequence>MAAPSAPPCRHRHQLGALPMQDQRPGALLHAEAPHRHLLQERVGLRLGEVAYVHRHEPGRGEHCPPWQQLVAGGRGLVPPDHAALDLWLDQEALDLARDVGLGAHGVQGLEQERAGLECLEQVRRERQLAAVTTAVHRDDKLGAEPPDQVKDRWHRGGVNRADGKVHGDGVAAGNCEELRGVDGVEVEHDELEGHPELGGEVGEVLVDELQLQRVVRRRQHQCGHLERGAGAALRQLLHQRRPLLADADVEVEHVDAAGAAELVEHGLHAGEVRELEHRGELGEGLVGAEL</sequence>